<feature type="domain" description="Phospholipase/carboxylesterase/thioesterase" evidence="3">
    <location>
        <begin position="135"/>
        <end position="225"/>
    </location>
</feature>
<dbReference type="Pfam" id="PF02230">
    <property type="entry name" value="Abhydrolase_2"/>
    <property type="match status" value="1"/>
</dbReference>
<dbReference type="Gene3D" id="3.40.50.1820">
    <property type="entry name" value="alpha/beta hydrolase"/>
    <property type="match status" value="1"/>
</dbReference>
<dbReference type="RefSeq" id="WP_085271486.1">
    <property type="nucleotide sequence ID" value="NZ_AP022614.1"/>
</dbReference>
<evidence type="ECO:0000259" key="3">
    <source>
        <dbReference type="Pfam" id="PF02230"/>
    </source>
</evidence>
<dbReference type="OrthoDB" id="9765647at2"/>
<evidence type="ECO:0000313" key="4">
    <source>
        <dbReference type="EMBL" id="BBZ43940.1"/>
    </source>
</evidence>
<keyword evidence="2" id="KW-0378">Hydrolase</keyword>
<dbReference type="PANTHER" id="PTHR43037:SF5">
    <property type="entry name" value="FERULOYL ESTERASE"/>
    <property type="match status" value="1"/>
</dbReference>
<sequence>MNSINQYAALRESAAPGSVAPVGGRLAARVSTPTMPPEPPGLHRLDLGRGDDGLLYVPAGYRADVAAPLVVLLHGAGGDARGGIDPLLRFADESGVLLLAPASVGITWKVVFGSFGPDVASIDRGLAYVFARFAVDPEFVGIGGFSDGASYALSVGLTNGDLFTHVIAFSPGFSAPSHKTGRPAIYLTHGVEDRVLPIEFTSRRLRPRLEQFGYHVEYEEFYDGHVVPSDRAKRGLDWFLRAG</sequence>
<keyword evidence="5" id="KW-1185">Reference proteome</keyword>
<dbReference type="Proteomes" id="UP000467105">
    <property type="component" value="Chromosome"/>
</dbReference>
<dbReference type="SUPFAM" id="SSF53474">
    <property type="entry name" value="alpha/beta-Hydrolases"/>
    <property type="match status" value="1"/>
</dbReference>
<dbReference type="InterPro" id="IPR050955">
    <property type="entry name" value="Plant_Biomass_Hydrol_Est"/>
</dbReference>
<dbReference type="InterPro" id="IPR029058">
    <property type="entry name" value="AB_hydrolase_fold"/>
</dbReference>
<gene>
    <name evidence="4" type="ORF">MPRM_12210</name>
</gene>
<protein>
    <submittedName>
        <fullName evidence="4">Serine esterase</fullName>
    </submittedName>
</protein>
<name>A0A7I7YQA3_9MYCO</name>
<dbReference type="GO" id="GO:0016787">
    <property type="term" value="F:hydrolase activity"/>
    <property type="evidence" value="ECO:0007669"/>
    <property type="project" value="UniProtKB-KW"/>
</dbReference>
<evidence type="ECO:0000313" key="5">
    <source>
        <dbReference type="Proteomes" id="UP000467105"/>
    </source>
</evidence>
<keyword evidence="1" id="KW-0732">Signal</keyword>
<dbReference type="InterPro" id="IPR003140">
    <property type="entry name" value="PLipase/COase/thioEstase"/>
</dbReference>
<accession>A0A7I7YQA3</accession>
<evidence type="ECO:0000256" key="2">
    <source>
        <dbReference type="ARBA" id="ARBA00022801"/>
    </source>
</evidence>
<organism evidence="4 5">
    <name type="scientific">Mycobacterium parmense</name>
    <dbReference type="NCBI Taxonomy" id="185642"/>
    <lineage>
        <taxon>Bacteria</taxon>
        <taxon>Bacillati</taxon>
        <taxon>Actinomycetota</taxon>
        <taxon>Actinomycetes</taxon>
        <taxon>Mycobacteriales</taxon>
        <taxon>Mycobacteriaceae</taxon>
        <taxon>Mycobacterium</taxon>
        <taxon>Mycobacterium simiae complex</taxon>
    </lineage>
</organism>
<dbReference type="PANTHER" id="PTHR43037">
    <property type="entry name" value="UNNAMED PRODUCT-RELATED"/>
    <property type="match status" value="1"/>
</dbReference>
<reference evidence="4 5" key="1">
    <citation type="journal article" date="2019" name="Emerg. Microbes Infect.">
        <title>Comprehensive subspecies identification of 175 nontuberculous mycobacteria species based on 7547 genomic profiles.</title>
        <authorList>
            <person name="Matsumoto Y."/>
            <person name="Kinjo T."/>
            <person name="Motooka D."/>
            <person name="Nabeya D."/>
            <person name="Jung N."/>
            <person name="Uechi K."/>
            <person name="Horii T."/>
            <person name="Iida T."/>
            <person name="Fujita J."/>
            <person name="Nakamura S."/>
        </authorList>
    </citation>
    <scope>NUCLEOTIDE SEQUENCE [LARGE SCALE GENOMIC DNA]</scope>
    <source>
        <strain evidence="4 5">JCM 14742</strain>
    </source>
</reference>
<evidence type="ECO:0000256" key="1">
    <source>
        <dbReference type="ARBA" id="ARBA00022729"/>
    </source>
</evidence>
<proteinExistence type="predicted"/>
<dbReference type="EMBL" id="AP022614">
    <property type="protein sequence ID" value="BBZ43940.1"/>
    <property type="molecule type" value="Genomic_DNA"/>
</dbReference>
<dbReference type="AlphaFoldDB" id="A0A7I7YQA3"/>